<keyword evidence="1" id="KW-0472">Membrane</keyword>
<evidence type="ECO:0000256" key="1">
    <source>
        <dbReference type="SAM" id="Phobius"/>
    </source>
</evidence>
<dbReference type="Proteomes" id="UP000753219">
    <property type="component" value="Unassembled WGS sequence"/>
</dbReference>
<proteinExistence type="predicted"/>
<name>A0A415P8U8_9FIRM</name>
<dbReference type="EMBL" id="QRPK01000041">
    <property type="protein sequence ID" value="RHM09066.1"/>
    <property type="molecule type" value="Genomic_DNA"/>
</dbReference>
<dbReference type="NCBIfam" id="NF037970">
    <property type="entry name" value="vanZ_1"/>
    <property type="match status" value="1"/>
</dbReference>
<organism evidence="5 6">
    <name type="scientific">Amedibacillus dolichus</name>
    <dbReference type="NCBI Taxonomy" id="31971"/>
    <lineage>
        <taxon>Bacteria</taxon>
        <taxon>Bacillati</taxon>
        <taxon>Bacillota</taxon>
        <taxon>Erysipelotrichia</taxon>
        <taxon>Erysipelotrichales</taxon>
        <taxon>Erysipelotrichaceae</taxon>
        <taxon>Amedibacillus</taxon>
    </lineage>
</organism>
<evidence type="ECO:0000313" key="5">
    <source>
        <dbReference type="EMBL" id="RHM09066.1"/>
    </source>
</evidence>
<reference evidence="4" key="2">
    <citation type="submission" date="2021-02" db="EMBL/GenBank/DDBJ databases">
        <title>Infant gut strain persistence is associated with maternal origin, phylogeny, and functional potential including surface adhesion and iron acquisition.</title>
        <authorList>
            <person name="Lou Y.C."/>
        </authorList>
    </citation>
    <scope>NUCLEOTIDE SEQUENCE</scope>
    <source>
        <strain evidence="4">L3_108_103G1_dasL3_108_103G1_concoct_2</strain>
    </source>
</reference>
<keyword evidence="1" id="KW-0812">Transmembrane</keyword>
<evidence type="ECO:0000313" key="6">
    <source>
        <dbReference type="Proteomes" id="UP000284868"/>
    </source>
</evidence>
<evidence type="ECO:0000259" key="3">
    <source>
        <dbReference type="Pfam" id="PF04892"/>
    </source>
</evidence>
<keyword evidence="6" id="KW-1185">Reference proteome</keyword>
<dbReference type="RefSeq" id="WP_118365725.1">
    <property type="nucleotide sequence ID" value="NZ_CAJKGD010000036.1"/>
</dbReference>
<sequence length="157" mass="17941">MKKYGYLSLCIVCMTAIFLFSAQNGDTSNNTSNFVITLLEQLFHLDIEKLSPSLLEMLSFVVRKCAHMSEYALLCILWVLYMKEAHFTKAYMLAYGLTVIYAVSDEIHQAFVPGRSAQLSDVCIDACGAAIGLLMICLWCRWRQRKYQTRAENSDHF</sequence>
<feature type="signal peptide" evidence="2">
    <location>
        <begin position="1"/>
        <end position="22"/>
    </location>
</feature>
<protein>
    <submittedName>
        <fullName evidence="5">Acetobutylicum phosphotransbutyrylase</fullName>
    </submittedName>
    <submittedName>
        <fullName evidence="4">VanZ family protein</fullName>
    </submittedName>
</protein>
<dbReference type="PIRSF" id="PIRSF019083">
    <property type="entry name" value="UCP019083_VanZ"/>
    <property type="match status" value="1"/>
</dbReference>
<evidence type="ECO:0000256" key="2">
    <source>
        <dbReference type="SAM" id="SignalP"/>
    </source>
</evidence>
<feature type="chain" id="PRO_5041812795" evidence="2">
    <location>
        <begin position="23"/>
        <end position="157"/>
    </location>
</feature>
<evidence type="ECO:0000313" key="4">
    <source>
        <dbReference type="EMBL" id="MBS4884274.1"/>
    </source>
</evidence>
<accession>A0A415P8U8</accession>
<keyword evidence="1" id="KW-1133">Transmembrane helix</keyword>
<feature type="domain" description="VanZ-like" evidence="3">
    <location>
        <begin position="8"/>
        <end position="138"/>
    </location>
</feature>
<feature type="transmembrane region" description="Helical" evidence="1">
    <location>
        <begin position="93"/>
        <end position="111"/>
    </location>
</feature>
<comment type="caution">
    <text evidence="5">The sequence shown here is derived from an EMBL/GenBank/DDBJ whole genome shotgun (WGS) entry which is preliminary data.</text>
</comment>
<keyword evidence="2" id="KW-0732">Signal</keyword>
<dbReference type="InterPro" id="IPR006976">
    <property type="entry name" value="VanZ-like"/>
</dbReference>
<feature type="transmembrane region" description="Helical" evidence="1">
    <location>
        <begin position="60"/>
        <end position="81"/>
    </location>
</feature>
<gene>
    <name evidence="5" type="ORF">DWZ83_07645</name>
    <name evidence="4" type="ORF">KHZ85_05855</name>
</gene>
<dbReference type="InterPro" id="IPR016747">
    <property type="entry name" value="Phosphotransbutyrylase"/>
</dbReference>
<dbReference type="Proteomes" id="UP000284868">
    <property type="component" value="Unassembled WGS sequence"/>
</dbReference>
<reference evidence="5 6" key="1">
    <citation type="submission" date="2018-08" db="EMBL/GenBank/DDBJ databases">
        <title>A genome reference for cultivated species of the human gut microbiota.</title>
        <authorList>
            <person name="Zou Y."/>
            <person name="Xue W."/>
            <person name="Luo G."/>
        </authorList>
    </citation>
    <scope>NUCLEOTIDE SEQUENCE [LARGE SCALE GENOMIC DNA]</scope>
    <source>
        <strain evidence="5 6">AF35-6BH</strain>
    </source>
</reference>
<dbReference type="AlphaFoldDB" id="A0A415P8U8"/>
<dbReference type="Pfam" id="PF04892">
    <property type="entry name" value="VanZ"/>
    <property type="match status" value="1"/>
</dbReference>
<feature type="transmembrane region" description="Helical" evidence="1">
    <location>
        <begin position="117"/>
        <end position="140"/>
    </location>
</feature>
<dbReference type="EMBL" id="JAGZMZ010000012">
    <property type="protein sequence ID" value="MBS4884274.1"/>
    <property type="molecule type" value="Genomic_DNA"/>
</dbReference>